<sequence>MALGSFGGTLWGVRALYYCYYTSGQDYTARNQTENLHGSAAAALAQDDAERSAGQHVVPLPKRRAKER</sequence>
<evidence type="ECO:0000313" key="3">
    <source>
        <dbReference type="Proteomes" id="UP000218890"/>
    </source>
</evidence>
<accession>A0A110B4Z8</accession>
<protein>
    <submittedName>
        <fullName evidence="2">Uncharacterized protein</fullName>
    </submittedName>
</protein>
<feature type="region of interest" description="Disordered" evidence="1">
    <location>
        <begin position="41"/>
        <end position="68"/>
    </location>
</feature>
<proteinExistence type="predicted"/>
<gene>
    <name evidence="2" type="ORF">HH1059_08010</name>
</gene>
<organism evidence="2 3">
    <name type="scientific">Halorhodospira halochloris</name>
    <name type="common">Ectothiorhodospira halochloris</name>
    <dbReference type="NCBI Taxonomy" id="1052"/>
    <lineage>
        <taxon>Bacteria</taxon>
        <taxon>Pseudomonadati</taxon>
        <taxon>Pseudomonadota</taxon>
        <taxon>Gammaproteobacteria</taxon>
        <taxon>Chromatiales</taxon>
        <taxon>Ectothiorhodospiraceae</taxon>
        <taxon>Halorhodospira</taxon>
    </lineage>
</organism>
<evidence type="ECO:0000256" key="1">
    <source>
        <dbReference type="SAM" id="MobiDB-lite"/>
    </source>
</evidence>
<dbReference type="EMBL" id="AP017372">
    <property type="protein sequence ID" value="BAU57491.1"/>
    <property type="molecule type" value="Genomic_DNA"/>
</dbReference>
<dbReference type="KEGG" id="hhk:HH1059_08010"/>
<reference evidence="2" key="1">
    <citation type="submission" date="2016-02" db="EMBL/GenBank/DDBJ databases">
        <title>Halorhodospira halochloris DSM-1059 complete genome, version 2.</title>
        <authorList>
            <person name="Tsukatani Y."/>
        </authorList>
    </citation>
    <scope>NUCLEOTIDE SEQUENCE</scope>
    <source>
        <strain evidence="2">DSM 1059</strain>
    </source>
</reference>
<dbReference type="AlphaFoldDB" id="A0A110B4Z8"/>
<name>A0A110B4Z8_HALHR</name>
<keyword evidence="3" id="KW-1185">Reference proteome</keyword>
<evidence type="ECO:0000313" key="2">
    <source>
        <dbReference type="EMBL" id="BAU57491.1"/>
    </source>
</evidence>
<dbReference type="Proteomes" id="UP000218890">
    <property type="component" value="Chromosome"/>
</dbReference>